<evidence type="ECO:0000256" key="1">
    <source>
        <dbReference type="SAM" id="MobiDB-lite"/>
    </source>
</evidence>
<dbReference type="Proteomes" id="UP000823399">
    <property type="component" value="Unassembled WGS sequence"/>
</dbReference>
<dbReference type="AlphaFoldDB" id="A0A9P7FAH4"/>
<evidence type="ECO:0000313" key="3">
    <source>
        <dbReference type="Proteomes" id="UP000823399"/>
    </source>
</evidence>
<dbReference type="RefSeq" id="XP_041294127.1">
    <property type="nucleotide sequence ID" value="XM_041440472.1"/>
</dbReference>
<name>A0A9P7FAH4_9AGAM</name>
<keyword evidence="3" id="KW-1185">Reference proteome</keyword>
<organism evidence="2 3">
    <name type="scientific">Suillus discolor</name>
    <dbReference type="NCBI Taxonomy" id="1912936"/>
    <lineage>
        <taxon>Eukaryota</taxon>
        <taxon>Fungi</taxon>
        <taxon>Dikarya</taxon>
        <taxon>Basidiomycota</taxon>
        <taxon>Agaricomycotina</taxon>
        <taxon>Agaricomycetes</taxon>
        <taxon>Agaricomycetidae</taxon>
        <taxon>Boletales</taxon>
        <taxon>Suillineae</taxon>
        <taxon>Suillaceae</taxon>
        <taxon>Suillus</taxon>
    </lineage>
</organism>
<accession>A0A9P7FAH4</accession>
<sequence>MVIQTVIPAQDQIPYFPTTIPAMPAGGSGLLLRLPLVQLYRRIQPFFYCSHHIQSLSTTIIDEAHAHTYHTAPPSVAEIPFAKTQEHNVAAGDLGLEKDSVPDEYFDQDPELQQQSTSIAGQTTT</sequence>
<evidence type="ECO:0000313" key="2">
    <source>
        <dbReference type="EMBL" id="KAG2110537.1"/>
    </source>
</evidence>
<gene>
    <name evidence="2" type="ORF">F5147DRAFT_760213</name>
</gene>
<feature type="region of interest" description="Disordered" evidence="1">
    <location>
        <begin position="99"/>
        <end position="125"/>
    </location>
</feature>
<comment type="caution">
    <text evidence="2">The sequence shown here is derived from an EMBL/GenBank/DDBJ whole genome shotgun (WGS) entry which is preliminary data.</text>
</comment>
<feature type="compositionally biased region" description="Polar residues" evidence="1">
    <location>
        <begin position="111"/>
        <end position="125"/>
    </location>
</feature>
<proteinExistence type="predicted"/>
<dbReference type="GeneID" id="64702731"/>
<dbReference type="EMBL" id="JABBWM010000020">
    <property type="protein sequence ID" value="KAG2110537.1"/>
    <property type="molecule type" value="Genomic_DNA"/>
</dbReference>
<protein>
    <submittedName>
        <fullName evidence="2">Uncharacterized protein</fullName>
    </submittedName>
</protein>
<reference evidence="2" key="1">
    <citation type="journal article" date="2020" name="New Phytol.">
        <title>Comparative genomics reveals dynamic genome evolution in host specialist ectomycorrhizal fungi.</title>
        <authorList>
            <person name="Lofgren L.A."/>
            <person name="Nguyen N.H."/>
            <person name="Vilgalys R."/>
            <person name="Ruytinx J."/>
            <person name="Liao H.L."/>
            <person name="Branco S."/>
            <person name="Kuo A."/>
            <person name="LaButti K."/>
            <person name="Lipzen A."/>
            <person name="Andreopoulos W."/>
            <person name="Pangilinan J."/>
            <person name="Riley R."/>
            <person name="Hundley H."/>
            <person name="Na H."/>
            <person name="Barry K."/>
            <person name="Grigoriev I.V."/>
            <person name="Stajich J.E."/>
            <person name="Kennedy P.G."/>
        </authorList>
    </citation>
    <scope>NUCLEOTIDE SEQUENCE</scope>
    <source>
        <strain evidence="2">FC423</strain>
    </source>
</reference>
<dbReference type="OrthoDB" id="2683943at2759"/>